<keyword evidence="3" id="KW-1185">Reference proteome</keyword>
<feature type="compositionally biased region" description="Low complexity" evidence="1">
    <location>
        <begin position="67"/>
        <end position="82"/>
    </location>
</feature>
<feature type="compositionally biased region" description="Polar residues" evidence="1">
    <location>
        <begin position="39"/>
        <end position="62"/>
    </location>
</feature>
<organism evidence="2 3">
    <name type="scientific">Symbiodinium necroappetens</name>
    <dbReference type="NCBI Taxonomy" id="1628268"/>
    <lineage>
        <taxon>Eukaryota</taxon>
        <taxon>Sar</taxon>
        <taxon>Alveolata</taxon>
        <taxon>Dinophyceae</taxon>
        <taxon>Suessiales</taxon>
        <taxon>Symbiodiniaceae</taxon>
        <taxon>Symbiodinium</taxon>
    </lineage>
</organism>
<comment type="caution">
    <text evidence="2">The sequence shown here is derived from an EMBL/GenBank/DDBJ whole genome shotgun (WGS) entry which is preliminary data.</text>
</comment>
<feature type="non-terminal residue" evidence="2">
    <location>
        <position position="1"/>
    </location>
</feature>
<dbReference type="EMBL" id="CAJNJA010022394">
    <property type="protein sequence ID" value="CAE7492114.1"/>
    <property type="molecule type" value="Genomic_DNA"/>
</dbReference>
<reference evidence="2" key="1">
    <citation type="submission" date="2021-02" db="EMBL/GenBank/DDBJ databases">
        <authorList>
            <person name="Dougan E. K."/>
            <person name="Rhodes N."/>
            <person name="Thang M."/>
            <person name="Chan C."/>
        </authorList>
    </citation>
    <scope>NUCLEOTIDE SEQUENCE</scope>
</reference>
<proteinExistence type="predicted"/>
<evidence type="ECO:0000313" key="3">
    <source>
        <dbReference type="Proteomes" id="UP000601435"/>
    </source>
</evidence>
<accession>A0A812SUR1</accession>
<sequence>CCFSCLSSGASTVPSGAWRLWSILISRSPSCGSRPCTARISSPTQASTGSLSGRDPSSSCIQRSAGRPSRSMRSYRPPSSSPTATCCRRPWRMRTRQSSCSSPRSS</sequence>
<name>A0A812SUR1_9DINO</name>
<protein>
    <submittedName>
        <fullName evidence="2">PPF-1 protein</fullName>
    </submittedName>
</protein>
<dbReference type="AlphaFoldDB" id="A0A812SUR1"/>
<gene>
    <name evidence="2" type="primary">PPF-1</name>
    <name evidence="2" type="ORF">SNEC2469_LOCUS13999</name>
</gene>
<feature type="region of interest" description="Disordered" evidence="1">
    <location>
        <begin position="30"/>
        <end position="106"/>
    </location>
</feature>
<evidence type="ECO:0000313" key="2">
    <source>
        <dbReference type="EMBL" id="CAE7492114.1"/>
    </source>
</evidence>
<dbReference type="Proteomes" id="UP000601435">
    <property type="component" value="Unassembled WGS sequence"/>
</dbReference>
<evidence type="ECO:0000256" key="1">
    <source>
        <dbReference type="SAM" id="MobiDB-lite"/>
    </source>
</evidence>